<dbReference type="RefSeq" id="XP_022649568.1">
    <property type="nucleotide sequence ID" value="XM_022793833.1"/>
</dbReference>
<dbReference type="OrthoDB" id="5979667at2759"/>
<feature type="region of interest" description="Disordered" evidence="1">
    <location>
        <begin position="187"/>
        <end position="226"/>
    </location>
</feature>
<sequence length="226" mass="25220">MDIAMSAEQERLLSRAFLEERHDYQDNFQSQKRRKSNKRSKRKKKGFGVRDNLEHFYNEEVDEWSADGVILENQTVHRRLLRLPVWKGIAYAGAALMFVAVVLLALGHGIPKQDPVLGDKDGIELIRTSALKFNRFLRTCQVVGLALFCSGGFLVAGGLLIGTFCASEKLDGSRHSLVESFVVSVQPDPPRIPQERKVPATENVASVQPSAAPASLRGHSFQKYSQ</sequence>
<reference evidence="3" key="1">
    <citation type="submission" date="2021-01" db="UniProtKB">
        <authorList>
            <consortium name="EnsemblMetazoa"/>
        </authorList>
    </citation>
    <scope>IDENTIFICATION</scope>
</reference>
<keyword evidence="2" id="KW-1133">Transmembrane helix</keyword>
<dbReference type="GO" id="GO:0043005">
    <property type="term" value="C:neuron projection"/>
    <property type="evidence" value="ECO:0007669"/>
    <property type="project" value="TreeGrafter"/>
</dbReference>
<evidence type="ECO:0008006" key="5">
    <source>
        <dbReference type="Google" id="ProtNLM"/>
    </source>
</evidence>
<dbReference type="OMA" id="ASIWEHE"/>
<dbReference type="PANTHER" id="PTHR14796:SF3">
    <property type="entry name" value="NEURENSIN 1-LIKE-RELATED"/>
    <property type="match status" value="1"/>
</dbReference>
<feature type="compositionally biased region" description="Low complexity" evidence="1">
    <location>
        <begin position="204"/>
        <end position="215"/>
    </location>
</feature>
<evidence type="ECO:0000256" key="2">
    <source>
        <dbReference type="SAM" id="Phobius"/>
    </source>
</evidence>
<keyword evidence="4" id="KW-1185">Reference proteome</keyword>
<dbReference type="GO" id="GO:0043025">
    <property type="term" value="C:neuronal cell body"/>
    <property type="evidence" value="ECO:0007669"/>
    <property type="project" value="TreeGrafter"/>
</dbReference>
<dbReference type="InParanoid" id="A0A7M7JQB9"/>
<dbReference type="GO" id="GO:0030133">
    <property type="term" value="C:transport vesicle"/>
    <property type="evidence" value="ECO:0007669"/>
    <property type="project" value="InterPro"/>
</dbReference>
<name>A0A7M7JQB9_VARDE</name>
<dbReference type="EnsemblMetazoa" id="XM_022793833">
    <property type="protein sequence ID" value="XP_022649568"/>
    <property type="gene ID" value="LOC111245454"/>
</dbReference>
<accession>A0A7M7JQB9</accession>
<dbReference type="KEGG" id="vde:111245454"/>
<feature type="transmembrane region" description="Helical" evidence="2">
    <location>
        <begin position="88"/>
        <end position="110"/>
    </location>
</feature>
<evidence type="ECO:0000313" key="3">
    <source>
        <dbReference type="EnsemblMetazoa" id="XP_022649568"/>
    </source>
</evidence>
<dbReference type="GO" id="GO:0007399">
    <property type="term" value="P:nervous system development"/>
    <property type="evidence" value="ECO:0007669"/>
    <property type="project" value="TreeGrafter"/>
</dbReference>
<organism evidence="3 4">
    <name type="scientific">Varroa destructor</name>
    <name type="common">Honeybee mite</name>
    <dbReference type="NCBI Taxonomy" id="109461"/>
    <lineage>
        <taxon>Eukaryota</taxon>
        <taxon>Metazoa</taxon>
        <taxon>Ecdysozoa</taxon>
        <taxon>Arthropoda</taxon>
        <taxon>Chelicerata</taxon>
        <taxon>Arachnida</taxon>
        <taxon>Acari</taxon>
        <taxon>Parasitiformes</taxon>
        <taxon>Mesostigmata</taxon>
        <taxon>Gamasina</taxon>
        <taxon>Dermanyssoidea</taxon>
        <taxon>Varroidae</taxon>
        <taxon>Varroa</taxon>
    </lineage>
</organism>
<keyword evidence="2" id="KW-0472">Membrane</keyword>
<feature type="transmembrane region" description="Helical" evidence="2">
    <location>
        <begin position="142"/>
        <end position="166"/>
    </location>
</feature>
<dbReference type="PANTHER" id="PTHR14796">
    <property type="entry name" value="NEURENSIN 1-RELATED"/>
    <property type="match status" value="1"/>
</dbReference>
<dbReference type="InterPro" id="IPR024883">
    <property type="entry name" value="Neurensin"/>
</dbReference>
<dbReference type="Pfam" id="PF14927">
    <property type="entry name" value="Neurensin"/>
    <property type="match status" value="1"/>
</dbReference>
<dbReference type="GeneID" id="111245454"/>
<evidence type="ECO:0000256" key="1">
    <source>
        <dbReference type="SAM" id="MobiDB-lite"/>
    </source>
</evidence>
<dbReference type="Proteomes" id="UP000594260">
    <property type="component" value="Unplaced"/>
</dbReference>
<protein>
    <recommendedName>
        <fullName evidence="5">Neurensin-1</fullName>
    </recommendedName>
</protein>
<keyword evidence="2" id="KW-0812">Transmembrane</keyword>
<evidence type="ECO:0000313" key="4">
    <source>
        <dbReference type="Proteomes" id="UP000594260"/>
    </source>
</evidence>
<dbReference type="AlphaFoldDB" id="A0A7M7JQB9"/>
<proteinExistence type="predicted"/>